<evidence type="ECO:0000256" key="3">
    <source>
        <dbReference type="PROSITE-ProRule" id="PRU00409"/>
    </source>
</evidence>
<organism evidence="5 6">
    <name type="scientific">Candidatus Amesbacteria bacterium RIFOXYB1_FULL_44_23</name>
    <dbReference type="NCBI Taxonomy" id="1797263"/>
    <lineage>
        <taxon>Bacteria</taxon>
        <taxon>Candidatus Amesiibacteriota</taxon>
    </lineage>
</organism>
<evidence type="ECO:0000259" key="4">
    <source>
        <dbReference type="PROSITE" id="PS50975"/>
    </source>
</evidence>
<evidence type="ECO:0000313" key="5">
    <source>
        <dbReference type="EMBL" id="OGD10361.1"/>
    </source>
</evidence>
<dbReference type="InterPro" id="IPR011761">
    <property type="entry name" value="ATP-grasp"/>
</dbReference>
<dbReference type="AlphaFoldDB" id="A0A1F4ZVK1"/>
<keyword evidence="3" id="KW-0067">ATP-binding</keyword>
<dbReference type="EMBL" id="MEXR01000008">
    <property type="protein sequence ID" value="OGD10361.1"/>
    <property type="molecule type" value="Genomic_DNA"/>
</dbReference>
<feature type="domain" description="ATP-grasp" evidence="4">
    <location>
        <begin position="108"/>
        <end position="324"/>
    </location>
</feature>
<dbReference type="Pfam" id="PF07478">
    <property type="entry name" value="Dala_Dala_lig_C"/>
    <property type="match status" value="1"/>
</dbReference>
<dbReference type="Proteomes" id="UP000176424">
    <property type="component" value="Unassembled WGS sequence"/>
</dbReference>
<comment type="caution">
    <text evidence="5">The sequence shown here is derived from an EMBL/GenBank/DDBJ whole genome shotgun (WGS) entry which is preliminary data.</text>
</comment>
<proteinExistence type="inferred from homology"/>
<dbReference type="GO" id="GO:0046872">
    <property type="term" value="F:metal ion binding"/>
    <property type="evidence" value="ECO:0007669"/>
    <property type="project" value="InterPro"/>
</dbReference>
<dbReference type="InterPro" id="IPR013815">
    <property type="entry name" value="ATP_grasp_subdomain_1"/>
</dbReference>
<reference evidence="5 6" key="1">
    <citation type="journal article" date="2016" name="Nat. Commun.">
        <title>Thousands of microbial genomes shed light on interconnected biogeochemical processes in an aquifer system.</title>
        <authorList>
            <person name="Anantharaman K."/>
            <person name="Brown C.T."/>
            <person name="Hug L.A."/>
            <person name="Sharon I."/>
            <person name="Castelle C.J."/>
            <person name="Probst A.J."/>
            <person name="Thomas B.C."/>
            <person name="Singh A."/>
            <person name="Wilkins M.J."/>
            <person name="Karaoz U."/>
            <person name="Brodie E.L."/>
            <person name="Williams K.H."/>
            <person name="Hubbard S.S."/>
            <person name="Banfield J.F."/>
        </authorList>
    </citation>
    <scope>NUCLEOTIDE SEQUENCE [LARGE SCALE GENOMIC DNA]</scope>
</reference>
<gene>
    <name evidence="5" type="ORF">A2397_05450</name>
</gene>
<keyword evidence="2" id="KW-0436">Ligase</keyword>
<dbReference type="SMART" id="SM01209">
    <property type="entry name" value="GARS_A"/>
    <property type="match status" value="1"/>
</dbReference>
<evidence type="ECO:0000313" key="6">
    <source>
        <dbReference type="Proteomes" id="UP000176424"/>
    </source>
</evidence>
<keyword evidence="3" id="KW-0547">Nucleotide-binding</keyword>
<protein>
    <recommendedName>
        <fullName evidence="4">ATP-grasp domain-containing protein</fullName>
    </recommendedName>
</protein>
<evidence type="ECO:0000256" key="2">
    <source>
        <dbReference type="ARBA" id="ARBA00022598"/>
    </source>
</evidence>
<accession>A0A1F4ZVK1</accession>
<name>A0A1F4ZVK1_9BACT</name>
<dbReference type="PROSITE" id="PS50975">
    <property type="entry name" value="ATP_GRASP"/>
    <property type="match status" value="1"/>
</dbReference>
<comment type="similarity">
    <text evidence="1">Belongs to the D-alanine--D-alanine ligase family.</text>
</comment>
<dbReference type="PANTHER" id="PTHR23132">
    <property type="entry name" value="D-ALANINE--D-ALANINE LIGASE"/>
    <property type="match status" value="1"/>
</dbReference>
<dbReference type="GO" id="GO:0008716">
    <property type="term" value="F:D-alanine-D-alanine ligase activity"/>
    <property type="evidence" value="ECO:0007669"/>
    <property type="project" value="InterPro"/>
</dbReference>
<dbReference type="PANTHER" id="PTHR23132:SF23">
    <property type="entry name" value="D-ALANINE--D-ALANINE LIGASE B"/>
    <property type="match status" value="1"/>
</dbReference>
<dbReference type="Gene3D" id="3.30.470.20">
    <property type="entry name" value="ATP-grasp fold, B domain"/>
    <property type="match status" value="1"/>
</dbReference>
<dbReference type="SUPFAM" id="SSF56059">
    <property type="entry name" value="Glutathione synthetase ATP-binding domain-like"/>
    <property type="match status" value="1"/>
</dbReference>
<dbReference type="STRING" id="1797263.A2397_05450"/>
<evidence type="ECO:0000256" key="1">
    <source>
        <dbReference type="ARBA" id="ARBA00010871"/>
    </source>
</evidence>
<dbReference type="InterPro" id="IPR011095">
    <property type="entry name" value="Dala_Dala_lig_C"/>
</dbReference>
<sequence>MNALPYPISVSILYYGGTAGDMQDTLEGVKSLSAALKSKGHMVRTAEVNAKNWQRAVMVPGDVVFNLVEDEDYSLYTKVAKKLDRMGKAQVGIGWQGLRFVVKKARVKRKMWRVGIPTPGYRVINRRTKIGSIRGLEYPLIVKPSGQHAGIGISQDSVVIDKDELAQRVKYLFKNFSGEVVAEEYIEGREIQVTVLGNGNKLLALTPAEIIFGGEYKDNWNVYTYEAKWEKTSWEYWDARVACPPVLEDKLLKKIENVSKKSFKAMACRDVARFDIRLDNKDRVFVVDVNMCPSLNELDEQDATVISAKTMGLSYEDLIENVVAIAYKRTYKSLPDRVRERCFLLASPNI</sequence>
<dbReference type="Gene3D" id="3.30.1490.20">
    <property type="entry name" value="ATP-grasp fold, A domain"/>
    <property type="match status" value="1"/>
</dbReference>
<dbReference type="GO" id="GO:0005524">
    <property type="term" value="F:ATP binding"/>
    <property type="evidence" value="ECO:0007669"/>
    <property type="project" value="UniProtKB-UniRule"/>
</dbReference>